<evidence type="ECO:0000256" key="8">
    <source>
        <dbReference type="ARBA" id="ARBA00022801"/>
    </source>
</evidence>
<comment type="catalytic activity">
    <reaction evidence="1 12">
        <text>a myo-inositol phosphate + H2O = myo-inositol + phosphate</text>
        <dbReference type="Rhea" id="RHEA:24056"/>
        <dbReference type="ChEBI" id="CHEBI:15377"/>
        <dbReference type="ChEBI" id="CHEBI:17268"/>
        <dbReference type="ChEBI" id="CHEBI:43474"/>
        <dbReference type="ChEBI" id="CHEBI:84139"/>
        <dbReference type="EC" id="3.1.3.25"/>
    </reaction>
</comment>
<feature type="binding site" evidence="11">
    <location>
        <position position="76"/>
    </location>
    <ligand>
        <name>Mg(2+)</name>
        <dbReference type="ChEBI" id="CHEBI:18420"/>
        <label>1</label>
        <note>catalytic</note>
    </ligand>
</feature>
<comment type="catalytic activity">
    <reaction evidence="10">
        <text>alpha-D-galactose 1-phosphate + H2O = D-galactose + phosphate</text>
        <dbReference type="Rhea" id="RHEA:29315"/>
        <dbReference type="ChEBI" id="CHEBI:4139"/>
        <dbReference type="ChEBI" id="CHEBI:15377"/>
        <dbReference type="ChEBI" id="CHEBI:43474"/>
        <dbReference type="ChEBI" id="CHEBI:58336"/>
        <dbReference type="EC" id="3.1.3.94"/>
    </reaction>
</comment>
<dbReference type="PRINTS" id="PR00377">
    <property type="entry name" value="IMPHPHTASES"/>
</dbReference>
<dbReference type="PROSITE" id="PS00630">
    <property type="entry name" value="IMP_2"/>
    <property type="match status" value="1"/>
</dbReference>
<evidence type="ECO:0000256" key="10">
    <source>
        <dbReference type="ARBA" id="ARBA00035990"/>
    </source>
</evidence>
<comment type="caution">
    <text evidence="13">The sequence shown here is derived from an EMBL/GenBank/DDBJ whole genome shotgun (WGS) entry which is preliminary data.</text>
</comment>
<dbReference type="GO" id="GO:0008934">
    <property type="term" value="F:inositol monophosphate 1-phosphatase activity"/>
    <property type="evidence" value="ECO:0007669"/>
    <property type="project" value="InterPro"/>
</dbReference>
<dbReference type="FunFam" id="3.30.540.10:FF:000013">
    <property type="entry name" value="Inositol-1-monophosphatase"/>
    <property type="match status" value="1"/>
</dbReference>
<sequence length="285" mass="30758">MVFTPIHPDEQRFVDTAIKLVQTAGTLVRTAFDSKESKVDTKSSNTDLVTETDQAVEKLLIEGLQNAFPDHRFIGEESVAGGTKIEWTDAPTWIIDPIDGTTNFVHRIPMIAICVGLAINKQLRAGIVYNPITYELYTAQVGGGAYKNGFPIHASSNKLLSKAVLCQSLGIHNRTIFGDKWLDVATANMKNQVLAGVRGHRSFGSAAINMVMVAQGSCDGYVEYGIHAWDVAAPGVIVKEAGGALIDPTGSEFNVMSRKVLCAGTPELANDLSKILTHVDFEPEA</sequence>
<dbReference type="GO" id="GO:0046854">
    <property type="term" value="P:phosphatidylinositol phosphate biosynthetic process"/>
    <property type="evidence" value="ECO:0007669"/>
    <property type="project" value="InterPro"/>
</dbReference>
<dbReference type="AlphaFoldDB" id="A0A8S1EZF8"/>
<evidence type="ECO:0000256" key="1">
    <source>
        <dbReference type="ARBA" id="ARBA00001033"/>
    </source>
</evidence>
<dbReference type="SUPFAM" id="SSF56655">
    <property type="entry name" value="Carbohydrate phosphatase"/>
    <property type="match status" value="1"/>
</dbReference>
<dbReference type="Gene3D" id="3.30.540.10">
    <property type="entry name" value="Fructose-1,6-Bisphosphatase, subunit A, domain 1"/>
    <property type="match status" value="1"/>
</dbReference>
<dbReference type="EC" id="3.1.3.25" evidence="12"/>
<dbReference type="PANTHER" id="PTHR20854">
    <property type="entry name" value="INOSITOL MONOPHOSPHATASE"/>
    <property type="match status" value="1"/>
</dbReference>
<proteinExistence type="inferred from homology"/>
<dbReference type="GO" id="GO:0046872">
    <property type="term" value="F:metal ion binding"/>
    <property type="evidence" value="ECO:0007669"/>
    <property type="project" value="UniProtKB-KW"/>
</dbReference>
<dbReference type="GO" id="GO:0005737">
    <property type="term" value="C:cytoplasm"/>
    <property type="evidence" value="ECO:0007669"/>
    <property type="project" value="UniProtKB-SubCell"/>
</dbReference>
<comment type="similarity">
    <text evidence="5 12">Belongs to the inositol monophosphatase superfamily.</text>
</comment>
<dbReference type="OrthoDB" id="10254945at2759"/>
<dbReference type="InterPro" id="IPR033942">
    <property type="entry name" value="IMPase"/>
</dbReference>
<evidence type="ECO:0000256" key="3">
    <source>
        <dbReference type="ARBA" id="ARBA00004496"/>
    </source>
</evidence>
<feature type="binding site" evidence="11">
    <location>
        <position position="230"/>
    </location>
    <ligand>
        <name>Mg(2+)</name>
        <dbReference type="ChEBI" id="CHEBI:18420"/>
        <label>1</label>
        <note>catalytic</note>
    </ligand>
</feature>
<evidence type="ECO:0000256" key="6">
    <source>
        <dbReference type="ARBA" id="ARBA00022490"/>
    </source>
</evidence>
<feature type="binding site" evidence="11">
    <location>
        <position position="98"/>
    </location>
    <ligand>
        <name>Mg(2+)</name>
        <dbReference type="ChEBI" id="CHEBI:18420"/>
        <label>1</label>
        <note>catalytic</note>
    </ligand>
</feature>
<dbReference type="PROSITE" id="PS00629">
    <property type="entry name" value="IMP_1"/>
    <property type="match status" value="1"/>
</dbReference>
<feature type="binding site" evidence="11">
    <location>
        <position position="96"/>
    </location>
    <ligand>
        <name>Mg(2+)</name>
        <dbReference type="ChEBI" id="CHEBI:18420"/>
        <label>1</label>
        <note>catalytic</note>
    </ligand>
</feature>
<feature type="binding site" evidence="11">
    <location>
        <position position="99"/>
    </location>
    <ligand>
        <name>Mg(2+)</name>
        <dbReference type="ChEBI" id="CHEBI:18420"/>
        <label>1</label>
        <note>catalytic</note>
    </ligand>
</feature>
<dbReference type="PRINTS" id="PR00378">
    <property type="entry name" value="LIIMPHPHTASE"/>
</dbReference>
<comment type="subcellular location">
    <subcellularLocation>
        <location evidence="3">Cytoplasm</location>
    </subcellularLocation>
</comment>
<dbReference type="InterPro" id="IPR020550">
    <property type="entry name" value="Inositol_monophosphatase_CS"/>
</dbReference>
<dbReference type="FunFam" id="3.40.190.80:FF:000002">
    <property type="entry name" value="Inositol-1-monophosphatase"/>
    <property type="match status" value="1"/>
</dbReference>
<evidence type="ECO:0000313" key="14">
    <source>
        <dbReference type="Proteomes" id="UP000494206"/>
    </source>
</evidence>
<dbReference type="GO" id="GO:0006020">
    <property type="term" value="P:inositol metabolic process"/>
    <property type="evidence" value="ECO:0007669"/>
    <property type="project" value="TreeGrafter"/>
</dbReference>
<evidence type="ECO:0000313" key="13">
    <source>
        <dbReference type="EMBL" id="CAB3407036.1"/>
    </source>
</evidence>
<evidence type="ECO:0000256" key="9">
    <source>
        <dbReference type="ARBA" id="ARBA00022842"/>
    </source>
</evidence>
<keyword evidence="6" id="KW-0963">Cytoplasm</keyword>
<dbReference type="PANTHER" id="PTHR20854:SF4">
    <property type="entry name" value="INOSITOL-1-MONOPHOSPHATASE-RELATED"/>
    <property type="match status" value="1"/>
</dbReference>
<dbReference type="Pfam" id="PF00459">
    <property type="entry name" value="Inositol_P"/>
    <property type="match status" value="1"/>
</dbReference>
<reference evidence="13 14" key="1">
    <citation type="submission" date="2020-04" db="EMBL/GenBank/DDBJ databases">
        <authorList>
            <person name="Laetsch R D."/>
            <person name="Stevens L."/>
            <person name="Kumar S."/>
            <person name="Blaxter L. M."/>
        </authorList>
    </citation>
    <scope>NUCLEOTIDE SEQUENCE [LARGE SCALE GENOMIC DNA]</scope>
</reference>
<dbReference type="Proteomes" id="UP000494206">
    <property type="component" value="Unassembled WGS sequence"/>
</dbReference>
<dbReference type="InterPro" id="IPR000760">
    <property type="entry name" value="Inositol_monophosphatase-like"/>
</dbReference>
<keyword evidence="7 11" id="KW-0479">Metal-binding</keyword>
<dbReference type="InterPro" id="IPR020552">
    <property type="entry name" value="Inositol_monoPase_Li-sen"/>
</dbReference>
<dbReference type="Gene3D" id="3.40.190.80">
    <property type="match status" value="1"/>
</dbReference>
<evidence type="ECO:0000256" key="7">
    <source>
        <dbReference type="ARBA" id="ARBA00022723"/>
    </source>
</evidence>
<dbReference type="InterPro" id="IPR020583">
    <property type="entry name" value="Inositol_monoP_metal-BS"/>
</dbReference>
<evidence type="ECO:0000256" key="11">
    <source>
        <dbReference type="PIRSR" id="PIRSR600760-2"/>
    </source>
</evidence>
<evidence type="ECO:0000256" key="12">
    <source>
        <dbReference type="RuleBase" id="RU364068"/>
    </source>
</evidence>
<comment type="pathway">
    <text evidence="4 12">Polyol metabolism; myo-inositol biosynthesis; myo-inositol from D-glucose 6-phosphate: step 2/2.</text>
</comment>
<protein>
    <recommendedName>
        <fullName evidence="12">Inositol-1-monophosphatase</fullName>
        <ecNumber evidence="12">3.1.3.25</ecNumber>
    </recommendedName>
</protein>
<keyword evidence="9 11" id="KW-0460">Magnesium</keyword>
<evidence type="ECO:0000256" key="4">
    <source>
        <dbReference type="ARBA" id="ARBA00005152"/>
    </source>
</evidence>
<gene>
    <name evidence="13" type="ORF">CBOVIS_LOCUS9024</name>
</gene>
<comment type="cofactor">
    <cofactor evidence="2 11 12">
        <name>Mg(2+)</name>
        <dbReference type="ChEBI" id="CHEBI:18420"/>
    </cofactor>
</comment>
<dbReference type="GO" id="GO:0007165">
    <property type="term" value="P:signal transduction"/>
    <property type="evidence" value="ECO:0007669"/>
    <property type="project" value="TreeGrafter"/>
</dbReference>
<keyword evidence="8 12" id="KW-0378">Hydrolase</keyword>
<evidence type="ECO:0000256" key="2">
    <source>
        <dbReference type="ARBA" id="ARBA00001946"/>
    </source>
</evidence>
<dbReference type="CDD" id="cd01639">
    <property type="entry name" value="IMPase"/>
    <property type="match status" value="1"/>
</dbReference>
<accession>A0A8S1EZF8</accession>
<keyword evidence="14" id="KW-1185">Reference proteome</keyword>
<organism evidence="13 14">
    <name type="scientific">Caenorhabditis bovis</name>
    <dbReference type="NCBI Taxonomy" id="2654633"/>
    <lineage>
        <taxon>Eukaryota</taxon>
        <taxon>Metazoa</taxon>
        <taxon>Ecdysozoa</taxon>
        <taxon>Nematoda</taxon>
        <taxon>Chromadorea</taxon>
        <taxon>Rhabditida</taxon>
        <taxon>Rhabditina</taxon>
        <taxon>Rhabditomorpha</taxon>
        <taxon>Rhabditoidea</taxon>
        <taxon>Rhabditidae</taxon>
        <taxon>Peloderinae</taxon>
        <taxon>Caenorhabditis</taxon>
    </lineage>
</organism>
<name>A0A8S1EZF8_9PELO</name>
<dbReference type="EMBL" id="CADEPM010000006">
    <property type="protein sequence ID" value="CAB3407036.1"/>
    <property type="molecule type" value="Genomic_DNA"/>
</dbReference>
<evidence type="ECO:0000256" key="5">
    <source>
        <dbReference type="ARBA" id="ARBA00009759"/>
    </source>
</evidence>